<dbReference type="GO" id="GO:0003700">
    <property type="term" value="F:DNA-binding transcription factor activity"/>
    <property type="evidence" value="ECO:0007669"/>
    <property type="project" value="InterPro"/>
</dbReference>
<evidence type="ECO:0000313" key="5">
    <source>
        <dbReference type="EMBL" id="OJG36397.1"/>
    </source>
</evidence>
<sequence>METLKIIDHIWWEKKEEFLLAEDQDSFWVIYLLIEGDCQFRIGDTSGIASSPSILICPPNIVFERKVLTPLSFHFFRLDLIGPHSYLHLQSGLHEITKERLVLNEDILRQYVYDLSAYSFFIRTHLVQDFLLFNSFSYRKPIQSLTQPMIHNPRVLEILYYLDTHYQEDLSIADLSKKYSFNASYLSRLFKKETGYTPKEYLLNVRLKNVQQLLVSTNLPIEEIAELTGFKHGYYLSKYFKKIFGISPNNFRNKHVL</sequence>
<evidence type="ECO:0000256" key="2">
    <source>
        <dbReference type="ARBA" id="ARBA00023125"/>
    </source>
</evidence>
<gene>
    <name evidence="5" type="ORF">RV00_GL001756</name>
</gene>
<dbReference type="SMART" id="SM00342">
    <property type="entry name" value="HTH_ARAC"/>
    <property type="match status" value="1"/>
</dbReference>
<dbReference type="SUPFAM" id="SSF46689">
    <property type="entry name" value="Homeodomain-like"/>
    <property type="match status" value="2"/>
</dbReference>
<evidence type="ECO:0000256" key="3">
    <source>
        <dbReference type="ARBA" id="ARBA00023163"/>
    </source>
</evidence>
<dbReference type="PROSITE" id="PS00041">
    <property type="entry name" value="HTH_ARAC_FAMILY_1"/>
    <property type="match status" value="1"/>
</dbReference>
<dbReference type="AlphaFoldDB" id="A0A1L8SWD3"/>
<keyword evidence="1" id="KW-0805">Transcription regulation</keyword>
<dbReference type="Pfam" id="PF12833">
    <property type="entry name" value="HTH_18"/>
    <property type="match status" value="1"/>
</dbReference>
<keyword evidence="6" id="KW-1185">Reference proteome</keyword>
<dbReference type="InterPro" id="IPR018060">
    <property type="entry name" value="HTH_AraC"/>
</dbReference>
<dbReference type="PANTHER" id="PTHR43280">
    <property type="entry name" value="ARAC-FAMILY TRANSCRIPTIONAL REGULATOR"/>
    <property type="match status" value="1"/>
</dbReference>
<dbReference type="InterPro" id="IPR009057">
    <property type="entry name" value="Homeodomain-like_sf"/>
</dbReference>
<comment type="caution">
    <text evidence="5">The sequence shown here is derived from an EMBL/GenBank/DDBJ whole genome shotgun (WGS) entry which is preliminary data.</text>
</comment>
<dbReference type="Gene3D" id="1.10.10.60">
    <property type="entry name" value="Homeodomain-like"/>
    <property type="match status" value="2"/>
</dbReference>
<dbReference type="PROSITE" id="PS01124">
    <property type="entry name" value="HTH_ARAC_FAMILY_2"/>
    <property type="match status" value="1"/>
</dbReference>
<evidence type="ECO:0000259" key="4">
    <source>
        <dbReference type="PROSITE" id="PS01124"/>
    </source>
</evidence>
<proteinExistence type="predicted"/>
<name>A0A1L8SWD3_9ENTE</name>
<dbReference type="STRING" id="319970.RV00_GL001756"/>
<dbReference type="GO" id="GO:0043565">
    <property type="term" value="F:sequence-specific DNA binding"/>
    <property type="evidence" value="ECO:0007669"/>
    <property type="project" value="InterPro"/>
</dbReference>
<dbReference type="PANTHER" id="PTHR43280:SF28">
    <property type="entry name" value="HTH-TYPE TRANSCRIPTIONAL ACTIVATOR RHAS"/>
    <property type="match status" value="1"/>
</dbReference>
<dbReference type="Proteomes" id="UP000183700">
    <property type="component" value="Unassembled WGS sequence"/>
</dbReference>
<keyword evidence="3" id="KW-0804">Transcription</keyword>
<reference evidence="5 6" key="1">
    <citation type="submission" date="2014-12" db="EMBL/GenBank/DDBJ databases">
        <title>Draft genome sequences of 29 type strains of Enterococci.</title>
        <authorList>
            <person name="Zhong Z."/>
            <person name="Sun Z."/>
            <person name="Liu W."/>
            <person name="Zhang W."/>
            <person name="Zhang H."/>
        </authorList>
    </citation>
    <scope>NUCLEOTIDE SEQUENCE [LARGE SCALE GENOMIC DNA]</scope>
    <source>
        <strain evidence="5 6">DSM 22802</strain>
    </source>
</reference>
<dbReference type="InterPro" id="IPR018062">
    <property type="entry name" value="HTH_AraC-typ_CS"/>
</dbReference>
<feature type="domain" description="HTH araC/xylS-type" evidence="4">
    <location>
        <begin position="156"/>
        <end position="254"/>
    </location>
</feature>
<dbReference type="RefSeq" id="WP_071861631.1">
    <property type="nucleotide sequence ID" value="NZ_JBHLVS010000031.1"/>
</dbReference>
<dbReference type="OrthoDB" id="183331at2"/>
<evidence type="ECO:0000313" key="6">
    <source>
        <dbReference type="Proteomes" id="UP000183700"/>
    </source>
</evidence>
<evidence type="ECO:0000256" key="1">
    <source>
        <dbReference type="ARBA" id="ARBA00023015"/>
    </source>
</evidence>
<accession>A0A1L8SWD3</accession>
<dbReference type="EMBL" id="JXKM01000003">
    <property type="protein sequence ID" value="OJG36397.1"/>
    <property type="molecule type" value="Genomic_DNA"/>
</dbReference>
<organism evidence="5 6">
    <name type="scientific">Enterococcus devriesei</name>
    <dbReference type="NCBI Taxonomy" id="319970"/>
    <lineage>
        <taxon>Bacteria</taxon>
        <taxon>Bacillati</taxon>
        <taxon>Bacillota</taxon>
        <taxon>Bacilli</taxon>
        <taxon>Lactobacillales</taxon>
        <taxon>Enterococcaceae</taxon>
        <taxon>Enterococcus</taxon>
    </lineage>
</organism>
<protein>
    <recommendedName>
        <fullName evidence="4">HTH araC/xylS-type domain-containing protein</fullName>
    </recommendedName>
</protein>
<keyword evidence="2" id="KW-0238">DNA-binding</keyword>